<feature type="region of interest" description="Disordered" evidence="7">
    <location>
        <begin position="363"/>
        <end position="423"/>
    </location>
</feature>
<reference evidence="9 10" key="1">
    <citation type="submission" date="2020-01" db="EMBL/GenBank/DDBJ databases">
        <authorList>
            <person name="Deng T."/>
        </authorList>
    </citation>
    <scope>NUCLEOTIDE SEQUENCE [LARGE SCALE GENOMIC DNA]</scope>
    <source>
        <strain evidence="9 10">5221</strain>
    </source>
</reference>
<dbReference type="RefSeq" id="WP_160954096.1">
    <property type="nucleotide sequence ID" value="NZ_WWEQ01000068.1"/>
</dbReference>
<feature type="domain" description="Thiamine pyrophosphate enzyme N-terminal TPP-binding" evidence="8">
    <location>
        <begin position="7"/>
        <end position="129"/>
    </location>
</feature>
<sequence length="600" mass="60707">MNDSTALARALVSALLGAGVRHAVISPGSRSAPLAYALAAADAAGALTAHVRIDERDAAFLALGIAKGERAAGRPPAPVAVVTTSGSAVANLHPAALEAAYAHLPLLLLTADRPARLRGTGANQTLDAQHRALPEVRAALDVPAGTPGSAAEALVAQALTAALGTGLAAGRPPGPVQLNVQFDVPLEPTADDPPFAVAVPAVQAGVPGAPVGASAAPVGASAALDAGFLTAPRERAVILAGDAFGWSAARAAAFADATGLPVLAEPTSALRELPGAVPAHAEVLAAHPELTAEIRTVFSFGKVTLFRPDARLLAAPGVAVHRIQADLDAVSPGAWEEAWQAAGAAAGLAPDAVGLRWAERWRAAGAPQSADPAEQDGDQREQGTGLPRAAQPARTEQPERTEQEEPAAARPAAEPQPGAPRPLDPAAAVRAIAAAGGELFAASSSAVRYLDRVPTSGVRLHASRGLAGIDGLISTAAGTAMGLGLDPELDAPLRLVIGDVAALHDVGGLLRESGEAPPHLQVFVLNDDGGAIFAGLEHGQPHLRPFFDRYFGTRHGRTFEHLARAYGWHYERCADAAAIASAAAAGRPGVYEIPLPPVGG</sequence>
<dbReference type="UniPathway" id="UPA01057">
    <property type="reaction ID" value="UER00164"/>
</dbReference>
<dbReference type="UniPathway" id="UPA00079"/>
<dbReference type="InterPro" id="IPR029061">
    <property type="entry name" value="THDP-binding"/>
</dbReference>
<dbReference type="Gene3D" id="3.40.50.1220">
    <property type="entry name" value="TPP-binding domain"/>
    <property type="match status" value="1"/>
</dbReference>
<dbReference type="HAMAP" id="MF_01659">
    <property type="entry name" value="MenD"/>
    <property type="match status" value="1"/>
</dbReference>
<dbReference type="InterPro" id="IPR004433">
    <property type="entry name" value="MenaQ_synth_MenD"/>
</dbReference>
<comment type="similarity">
    <text evidence="6">Belongs to the TPP enzyme family. MenD subfamily.</text>
</comment>
<dbReference type="GO" id="GO:0070204">
    <property type="term" value="F:2-succinyl-5-enolpyruvyl-6-hydroxy-3-cyclohexene-1-carboxylic-acid synthase activity"/>
    <property type="evidence" value="ECO:0007669"/>
    <property type="project" value="UniProtKB-UniRule"/>
</dbReference>
<keyword evidence="5 6" id="KW-0464">Manganese</keyword>
<protein>
    <recommendedName>
        <fullName evidence="6">2-succinyl-5-enolpyruvyl-6-hydroxy-3-cyclohexene-1-carboxylate synthase</fullName>
        <shortName evidence="6">SEPHCHC synthase</shortName>
        <ecNumber evidence="6">2.2.1.9</ecNumber>
    </recommendedName>
    <alternativeName>
        <fullName evidence="6">Menaquinone biosynthesis protein MenD</fullName>
    </alternativeName>
</protein>
<keyword evidence="10" id="KW-1185">Reference proteome</keyword>
<keyword evidence="1 6" id="KW-0808">Transferase</keyword>
<keyword evidence="2 6" id="KW-0479">Metal-binding</keyword>
<dbReference type="AlphaFoldDB" id="A0A6N9HAU4"/>
<dbReference type="SUPFAM" id="SSF52518">
    <property type="entry name" value="Thiamin diphosphate-binding fold (THDP-binding)"/>
    <property type="match status" value="2"/>
</dbReference>
<dbReference type="PANTHER" id="PTHR42916:SF1">
    <property type="entry name" value="PROTEIN PHYLLO, CHLOROPLASTIC"/>
    <property type="match status" value="1"/>
</dbReference>
<dbReference type="PANTHER" id="PTHR42916">
    <property type="entry name" value="2-SUCCINYL-5-ENOLPYRUVYL-6-HYDROXY-3-CYCLOHEXENE-1-CARBOXYLATE SYNTHASE"/>
    <property type="match status" value="1"/>
</dbReference>
<evidence type="ECO:0000313" key="9">
    <source>
        <dbReference type="EMBL" id="MYM20682.1"/>
    </source>
</evidence>
<dbReference type="Gene3D" id="3.40.50.970">
    <property type="match status" value="2"/>
</dbReference>
<dbReference type="Proteomes" id="UP000469215">
    <property type="component" value="Unassembled WGS sequence"/>
</dbReference>
<comment type="pathway">
    <text evidence="6">Quinol/quinone metabolism; menaquinone biosynthesis.</text>
</comment>
<comment type="subunit">
    <text evidence="6">Homodimer.</text>
</comment>
<evidence type="ECO:0000256" key="4">
    <source>
        <dbReference type="ARBA" id="ARBA00023052"/>
    </source>
</evidence>
<dbReference type="GO" id="GO:0000287">
    <property type="term" value="F:magnesium ion binding"/>
    <property type="evidence" value="ECO:0007669"/>
    <property type="project" value="UniProtKB-UniRule"/>
</dbReference>
<gene>
    <name evidence="6 9" type="primary">menD</name>
    <name evidence="9" type="ORF">GSY69_12120</name>
</gene>
<dbReference type="EMBL" id="WWEQ01000068">
    <property type="protein sequence ID" value="MYM20682.1"/>
    <property type="molecule type" value="Genomic_DNA"/>
</dbReference>
<organism evidence="9 10">
    <name type="scientific">Brevibacterium rongguiense</name>
    <dbReference type="NCBI Taxonomy" id="2695267"/>
    <lineage>
        <taxon>Bacteria</taxon>
        <taxon>Bacillati</taxon>
        <taxon>Actinomycetota</taxon>
        <taxon>Actinomycetes</taxon>
        <taxon>Micrococcales</taxon>
        <taxon>Brevibacteriaceae</taxon>
        <taxon>Brevibacterium</taxon>
    </lineage>
</organism>
<evidence type="ECO:0000256" key="5">
    <source>
        <dbReference type="ARBA" id="ARBA00023211"/>
    </source>
</evidence>
<comment type="caution">
    <text evidence="9">The sequence shown here is derived from an EMBL/GenBank/DDBJ whole genome shotgun (WGS) entry which is preliminary data.</text>
</comment>
<comment type="cofactor">
    <cofactor evidence="6">
        <name>Mg(2+)</name>
        <dbReference type="ChEBI" id="CHEBI:18420"/>
    </cofactor>
    <cofactor evidence="6">
        <name>Mn(2+)</name>
        <dbReference type="ChEBI" id="CHEBI:29035"/>
    </cofactor>
</comment>
<dbReference type="InterPro" id="IPR012001">
    <property type="entry name" value="Thiamin_PyroP_enz_TPP-bd_dom"/>
</dbReference>
<dbReference type="EC" id="2.2.1.9" evidence="6"/>
<comment type="cofactor">
    <cofactor evidence="6">
        <name>thiamine diphosphate</name>
        <dbReference type="ChEBI" id="CHEBI:58937"/>
    </cofactor>
    <text evidence="6">Binds 1 thiamine pyrophosphate per subunit.</text>
</comment>
<evidence type="ECO:0000259" key="8">
    <source>
        <dbReference type="Pfam" id="PF02776"/>
    </source>
</evidence>
<keyword evidence="4 6" id="KW-0786">Thiamine pyrophosphate</keyword>
<dbReference type="GO" id="GO:0009234">
    <property type="term" value="P:menaquinone biosynthetic process"/>
    <property type="evidence" value="ECO:0007669"/>
    <property type="project" value="UniProtKB-UniRule"/>
</dbReference>
<keyword evidence="3 6" id="KW-0460">Magnesium</keyword>
<evidence type="ECO:0000256" key="2">
    <source>
        <dbReference type="ARBA" id="ARBA00022723"/>
    </source>
</evidence>
<evidence type="ECO:0000256" key="1">
    <source>
        <dbReference type="ARBA" id="ARBA00022679"/>
    </source>
</evidence>
<comment type="catalytic activity">
    <reaction evidence="6">
        <text>isochorismate + 2-oxoglutarate + H(+) = 5-enolpyruvoyl-6-hydroxy-2-succinyl-cyclohex-3-ene-1-carboxylate + CO2</text>
        <dbReference type="Rhea" id="RHEA:25593"/>
        <dbReference type="ChEBI" id="CHEBI:15378"/>
        <dbReference type="ChEBI" id="CHEBI:16526"/>
        <dbReference type="ChEBI" id="CHEBI:16810"/>
        <dbReference type="ChEBI" id="CHEBI:29780"/>
        <dbReference type="ChEBI" id="CHEBI:58818"/>
        <dbReference type="EC" id="2.2.1.9"/>
    </reaction>
</comment>
<accession>A0A6N9HAU4</accession>
<comment type="pathway">
    <text evidence="6">Quinol/quinone metabolism; 1,4-dihydroxy-2-naphthoate biosynthesis; 1,4-dihydroxy-2-naphthoate from chorismate: step 2/7.</text>
</comment>
<dbReference type="PIRSF" id="PIRSF004983">
    <property type="entry name" value="MenD"/>
    <property type="match status" value="1"/>
</dbReference>
<name>A0A6N9HAU4_9MICO</name>
<evidence type="ECO:0000256" key="6">
    <source>
        <dbReference type="HAMAP-Rule" id="MF_01659"/>
    </source>
</evidence>
<dbReference type="GO" id="GO:0030145">
    <property type="term" value="F:manganese ion binding"/>
    <property type="evidence" value="ECO:0007669"/>
    <property type="project" value="UniProtKB-UniRule"/>
</dbReference>
<dbReference type="NCBIfam" id="TIGR00173">
    <property type="entry name" value="menD"/>
    <property type="match status" value="1"/>
</dbReference>
<keyword evidence="6" id="KW-0474">Menaquinone biosynthesis</keyword>
<proteinExistence type="inferred from homology"/>
<feature type="compositionally biased region" description="Low complexity" evidence="7">
    <location>
        <begin position="406"/>
        <end position="416"/>
    </location>
</feature>
<evidence type="ECO:0000256" key="7">
    <source>
        <dbReference type="SAM" id="MobiDB-lite"/>
    </source>
</evidence>
<evidence type="ECO:0000256" key="3">
    <source>
        <dbReference type="ARBA" id="ARBA00022842"/>
    </source>
</evidence>
<comment type="function">
    <text evidence="6">Catalyzes the thiamine diphosphate-dependent decarboxylation of 2-oxoglutarate and the subsequent addition of the resulting succinic semialdehyde-thiamine pyrophosphate anion to isochorismate to yield 2-succinyl-5-enolpyruvyl-6-hydroxy-3-cyclohexene-1-carboxylate (SEPHCHC).</text>
</comment>
<dbReference type="Pfam" id="PF02776">
    <property type="entry name" value="TPP_enzyme_N"/>
    <property type="match status" value="1"/>
</dbReference>
<dbReference type="GO" id="GO:0030976">
    <property type="term" value="F:thiamine pyrophosphate binding"/>
    <property type="evidence" value="ECO:0007669"/>
    <property type="project" value="UniProtKB-UniRule"/>
</dbReference>
<evidence type="ECO:0000313" key="10">
    <source>
        <dbReference type="Proteomes" id="UP000469215"/>
    </source>
</evidence>